<dbReference type="KEGG" id="zju:107430068"/>
<evidence type="ECO:0000259" key="12">
    <source>
        <dbReference type="PROSITE" id="PS50071"/>
    </source>
</evidence>
<keyword evidence="3 8" id="KW-0238">DNA-binding</keyword>
<keyword evidence="4 8" id="KW-0371">Homeobox</keyword>
<dbReference type="PROSITE" id="PS50071">
    <property type="entry name" value="HOMEOBOX_2"/>
    <property type="match status" value="1"/>
</dbReference>
<reference evidence="14" key="1">
    <citation type="submission" date="2025-08" db="UniProtKB">
        <authorList>
            <consortium name="RefSeq"/>
        </authorList>
    </citation>
    <scope>IDENTIFICATION</scope>
    <source>
        <tissue evidence="14">Seedling</tissue>
    </source>
</reference>
<dbReference type="SMART" id="SM00389">
    <property type="entry name" value="HOX"/>
    <property type="match status" value="1"/>
</dbReference>
<evidence type="ECO:0000256" key="5">
    <source>
        <dbReference type="ARBA" id="ARBA00023163"/>
    </source>
</evidence>
<feature type="region of interest" description="Disordered" evidence="11">
    <location>
        <begin position="1"/>
        <end position="28"/>
    </location>
</feature>
<accession>A0A6P4AK55</accession>
<feature type="compositionally biased region" description="Polar residues" evidence="11">
    <location>
        <begin position="186"/>
        <end position="196"/>
    </location>
</feature>
<evidence type="ECO:0000256" key="10">
    <source>
        <dbReference type="RuleBase" id="RU369038"/>
    </source>
</evidence>
<dbReference type="InParanoid" id="A0A6P4AK55"/>
<dbReference type="PANTHER" id="PTHR24326:SF552">
    <property type="entry name" value="HOMEOBOX-LEUCINE ZIPPER PROTEIN"/>
    <property type="match status" value="1"/>
</dbReference>
<evidence type="ECO:0000256" key="4">
    <source>
        <dbReference type="ARBA" id="ARBA00023155"/>
    </source>
</evidence>
<dbReference type="CDD" id="cd00086">
    <property type="entry name" value="homeodomain"/>
    <property type="match status" value="1"/>
</dbReference>
<comment type="function">
    <text evidence="10">Transcription factor.</text>
</comment>
<dbReference type="GeneID" id="107430068"/>
<dbReference type="RefSeq" id="XP_015896340.1">
    <property type="nucleotide sequence ID" value="XM_016040854.4"/>
</dbReference>
<dbReference type="GO" id="GO:0005634">
    <property type="term" value="C:nucleus"/>
    <property type="evidence" value="ECO:0007669"/>
    <property type="project" value="UniProtKB-SubCell"/>
</dbReference>
<evidence type="ECO:0000256" key="1">
    <source>
        <dbReference type="ARBA" id="ARBA00004123"/>
    </source>
</evidence>
<gene>
    <name evidence="14" type="primary">LOC107430068</name>
</gene>
<feature type="domain" description="Homeobox" evidence="12">
    <location>
        <begin position="37"/>
        <end position="97"/>
    </location>
</feature>
<evidence type="ECO:0000313" key="14">
    <source>
        <dbReference type="RefSeq" id="XP_015896340.1"/>
    </source>
</evidence>
<dbReference type="InterPro" id="IPR017970">
    <property type="entry name" value="Homeobox_CS"/>
</dbReference>
<dbReference type="PROSITE" id="PS00027">
    <property type="entry name" value="HOMEOBOX_1"/>
    <property type="match status" value="1"/>
</dbReference>
<keyword evidence="6 8" id="KW-0539">Nucleus</keyword>
<evidence type="ECO:0000256" key="11">
    <source>
        <dbReference type="SAM" id="MobiDB-lite"/>
    </source>
</evidence>
<dbReference type="SUPFAM" id="SSF46689">
    <property type="entry name" value="Homeodomain-like"/>
    <property type="match status" value="1"/>
</dbReference>
<feature type="compositionally biased region" description="Polar residues" evidence="11">
    <location>
        <begin position="165"/>
        <end position="177"/>
    </location>
</feature>
<dbReference type="InterPro" id="IPR001356">
    <property type="entry name" value="HD"/>
</dbReference>
<dbReference type="AlphaFoldDB" id="A0A6P4AK55"/>
<dbReference type="Pfam" id="PF02183">
    <property type="entry name" value="HALZ"/>
    <property type="match status" value="1"/>
</dbReference>
<proteinExistence type="inferred from homology"/>
<dbReference type="InterPro" id="IPR000047">
    <property type="entry name" value="HTH_motif"/>
</dbReference>
<keyword evidence="5 10" id="KW-0804">Transcription</keyword>
<sequence length="234" mass="26862">MLAHREQHLPASAAAALKEEPEDSASHLDLDMHKLTTSIRKNKKRFTDQQIKSLEVMFESDSRPESLTKQQLAGELGLQPRQVAIWFQNKRARSRAKQIERDYCILKATYQNLASSFESLKAENRTLLTQVKRLKSQQGDHQRIGNSGLNETENEDDVKFESKETVSASNNEQSRQYGSRIHEAQFNPSDDMSRNNGENLVEKEADILSVDLCSFESDCFVDESSCSQWWEFWS</sequence>
<evidence type="ECO:0000256" key="6">
    <source>
        <dbReference type="ARBA" id="ARBA00023242"/>
    </source>
</evidence>
<name>A0A6P4AK55_ZIZJJ</name>
<feature type="DNA-binding region" description="Homeobox" evidence="8">
    <location>
        <begin position="39"/>
        <end position="98"/>
    </location>
</feature>
<dbReference type="InterPro" id="IPR003106">
    <property type="entry name" value="Leu_zip_homeo"/>
</dbReference>
<dbReference type="GO" id="GO:0045893">
    <property type="term" value="P:positive regulation of DNA-templated transcription"/>
    <property type="evidence" value="ECO:0007669"/>
    <property type="project" value="TreeGrafter"/>
</dbReference>
<dbReference type="PANTHER" id="PTHR24326">
    <property type="entry name" value="HOMEOBOX-LEUCINE ZIPPER PROTEIN"/>
    <property type="match status" value="1"/>
</dbReference>
<keyword evidence="13" id="KW-1185">Reference proteome</keyword>
<evidence type="ECO:0000256" key="3">
    <source>
        <dbReference type="ARBA" id="ARBA00023125"/>
    </source>
</evidence>
<evidence type="ECO:0000256" key="9">
    <source>
        <dbReference type="RuleBase" id="RU000682"/>
    </source>
</evidence>
<dbReference type="Pfam" id="PF00046">
    <property type="entry name" value="Homeodomain"/>
    <property type="match status" value="1"/>
</dbReference>
<dbReference type="Gene3D" id="1.10.10.60">
    <property type="entry name" value="Homeodomain-like"/>
    <property type="match status" value="1"/>
</dbReference>
<dbReference type="InterPro" id="IPR045224">
    <property type="entry name" value="HDZip_class_I_plant"/>
</dbReference>
<evidence type="ECO:0000313" key="13">
    <source>
        <dbReference type="Proteomes" id="UP001652623"/>
    </source>
</evidence>
<dbReference type="GO" id="GO:0043565">
    <property type="term" value="F:sequence-specific DNA binding"/>
    <property type="evidence" value="ECO:0007669"/>
    <property type="project" value="InterPro"/>
</dbReference>
<evidence type="ECO:0000256" key="8">
    <source>
        <dbReference type="PROSITE-ProRule" id="PRU00108"/>
    </source>
</evidence>
<comment type="similarity">
    <text evidence="7 10">Belongs to the HD-ZIP homeobox family. Class I subfamily.</text>
</comment>
<keyword evidence="2 10" id="KW-0805">Transcription regulation</keyword>
<dbReference type="GO" id="GO:0000981">
    <property type="term" value="F:DNA-binding transcription factor activity, RNA polymerase II-specific"/>
    <property type="evidence" value="ECO:0007669"/>
    <property type="project" value="UniProtKB-UniRule"/>
</dbReference>
<protein>
    <recommendedName>
        <fullName evidence="10">Homeobox-leucine zipper protein</fullName>
    </recommendedName>
    <alternativeName>
        <fullName evidence="10">HD-ZIP protein</fullName>
    </alternativeName>
    <alternativeName>
        <fullName evidence="10">Homeodomain transcription factor</fullName>
    </alternativeName>
</protein>
<dbReference type="PRINTS" id="PR00031">
    <property type="entry name" value="HTHREPRESSR"/>
</dbReference>
<evidence type="ECO:0000256" key="2">
    <source>
        <dbReference type="ARBA" id="ARBA00023015"/>
    </source>
</evidence>
<organism evidence="13 14">
    <name type="scientific">Ziziphus jujuba</name>
    <name type="common">Chinese jujube</name>
    <name type="synonym">Ziziphus sativa</name>
    <dbReference type="NCBI Taxonomy" id="326968"/>
    <lineage>
        <taxon>Eukaryota</taxon>
        <taxon>Viridiplantae</taxon>
        <taxon>Streptophyta</taxon>
        <taxon>Embryophyta</taxon>
        <taxon>Tracheophyta</taxon>
        <taxon>Spermatophyta</taxon>
        <taxon>Magnoliopsida</taxon>
        <taxon>eudicotyledons</taxon>
        <taxon>Gunneridae</taxon>
        <taxon>Pentapetalae</taxon>
        <taxon>rosids</taxon>
        <taxon>fabids</taxon>
        <taxon>Rosales</taxon>
        <taxon>Rhamnaceae</taxon>
        <taxon>Paliureae</taxon>
        <taxon>Ziziphus</taxon>
    </lineage>
</organism>
<feature type="region of interest" description="Disordered" evidence="11">
    <location>
        <begin position="133"/>
        <end position="196"/>
    </location>
</feature>
<comment type="subcellular location">
    <subcellularLocation>
        <location evidence="1 8 9">Nucleus</location>
    </subcellularLocation>
</comment>
<evidence type="ECO:0000256" key="7">
    <source>
        <dbReference type="ARBA" id="ARBA00025748"/>
    </source>
</evidence>
<dbReference type="Proteomes" id="UP001652623">
    <property type="component" value="Chromosome 6"/>
</dbReference>
<dbReference type="InterPro" id="IPR009057">
    <property type="entry name" value="Homeodomain-like_sf"/>
</dbReference>